<keyword evidence="3" id="KW-1185">Reference proteome</keyword>
<evidence type="ECO:0008006" key="4">
    <source>
        <dbReference type="Google" id="ProtNLM"/>
    </source>
</evidence>
<dbReference type="EMBL" id="JAUMIS010000002">
    <property type="protein sequence ID" value="MDO3722413.1"/>
    <property type="molecule type" value="Genomic_DNA"/>
</dbReference>
<sequence length="306" mass="34103">MTSLIKIGRLSASLLFANLFISTGAAAPLLVDSFESGDLSATNADGFQWSSTNRTGVVTEDTLVYNKGPTNEVPSYNPDWTPKHGEHSLRFEYPPGKAWSEQRFKLGGAYRDIWFQYWVRVPVNYFHGQESPTNNKFFSLWMDGYSSKGEGPSIAWEFWGDQDGSSRIAFHYSAGGYTIMGTHQQMKPFISVPRDRGRWMEVTLHVKAASSSSANDGIIEFWRRWEDQSPSDRQLLHRTTNADIAAPPGGPNGWAAGYLMGWANAEYSEQTDWLIDYLTISTESLIGTQGIAPSDAAPEPPNLILK</sequence>
<name>A0ABT8W2D7_9GAMM</name>
<dbReference type="Proteomes" id="UP001168640">
    <property type="component" value="Unassembled WGS sequence"/>
</dbReference>
<reference evidence="2" key="1">
    <citation type="submission" date="2023-07" db="EMBL/GenBank/DDBJ databases">
        <title>Marinobacter sp. chi1 genome sequencing and assembly.</title>
        <authorList>
            <person name="Park S."/>
        </authorList>
    </citation>
    <scope>NUCLEOTIDE SEQUENCE</scope>
    <source>
        <strain evidence="2">Chi1</strain>
    </source>
</reference>
<evidence type="ECO:0000256" key="1">
    <source>
        <dbReference type="SAM" id="SignalP"/>
    </source>
</evidence>
<evidence type="ECO:0000313" key="3">
    <source>
        <dbReference type="Proteomes" id="UP001168640"/>
    </source>
</evidence>
<keyword evidence="1" id="KW-0732">Signal</keyword>
<accession>A0ABT8W2D7</accession>
<comment type="caution">
    <text evidence="2">The sequence shown here is derived from an EMBL/GenBank/DDBJ whole genome shotgun (WGS) entry which is preliminary data.</text>
</comment>
<gene>
    <name evidence="2" type="ORF">QVZ43_11830</name>
</gene>
<feature type="signal peptide" evidence="1">
    <location>
        <begin position="1"/>
        <end position="27"/>
    </location>
</feature>
<dbReference type="RefSeq" id="WP_302910103.1">
    <property type="nucleotide sequence ID" value="NZ_JAUMIS010000002.1"/>
</dbReference>
<feature type="chain" id="PRO_5045173195" description="Polysaccharide lyase" evidence="1">
    <location>
        <begin position="28"/>
        <end position="306"/>
    </location>
</feature>
<protein>
    <recommendedName>
        <fullName evidence="4">Polysaccharide lyase</fullName>
    </recommendedName>
</protein>
<evidence type="ECO:0000313" key="2">
    <source>
        <dbReference type="EMBL" id="MDO3722413.1"/>
    </source>
</evidence>
<proteinExistence type="predicted"/>
<organism evidence="2 3">
    <name type="scientific">Marinobacter suaedae</name>
    <dbReference type="NCBI Taxonomy" id="3057675"/>
    <lineage>
        <taxon>Bacteria</taxon>
        <taxon>Pseudomonadati</taxon>
        <taxon>Pseudomonadota</taxon>
        <taxon>Gammaproteobacteria</taxon>
        <taxon>Pseudomonadales</taxon>
        <taxon>Marinobacteraceae</taxon>
        <taxon>Marinobacter</taxon>
    </lineage>
</organism>